<proteinExistence type="predicted"/>
<evidence type="ECO:0000313" key="1">
    <source>
        <dbReference type="EMBL" id="KAB2681769.1"/>
    </source>
</evidence>
<accession>A0A6L3YCS2</accession>
<comment type="caution">
    <text evidence="1">The sequence shown here is derived from an EMBL/GenBank/DDBJ whole genome shotgun (WGS) entry which is preliminary data.</text>
</comment>
<dbReference type="EMBL" id="WBVX01000022">
    <property type="protein sequence ID" value="KAB2681769.1"/>
    <property type="molecule type" value="Genomic_DNA"/>
</dbReference>
<evidence type="ECO:0008006" key="3">
    <source>
        <dbReference type="Google" id="ProtNLM"/>
    </source>
</evidence>
<reference evidence="1 2" key="1">
    <citation type="submission" date="2019-09" db="EMBL/GenBank/DDBJ databases">
        <title>Taxonomic organization of the family Brucellaceae based on a phylogenomic approach.</title>
        <authorList>
            <person name="Leclercq S."/>
            <person name="Cloeckaert A."/>
            <person name="Zygmunt M.S."/>
        </authorList>
    </citation>
    <scope>NUCLEOTIDE SEQUENCE [LARGE SCALE GENOMIC DNA]</scope>
    <source>
        <strain evidence="1 2">WS1830</strain>
    </source>
</reference>
<gene>
    <name evidence="1" type="ORF">F9L08_19090</name>
</gene>
<dbReference type="Proteomes" id="UP000481643">
    <property type="component" value="Unassembled WGS sequence"/>
</dbReference>
<evidence type="ECO:0000313" key="2">
    <source>
        <dbReference type="Proteomes" id="UP000481643"/>
    </source>
</evidence>
<dbReference type="AlphaFoldDB" id="A0A6L3YCS2"/>
<dbReference type="RefSeq" id="WP_151652535.1">
    <property type="nucleotide sequence ID" value="NZ_WBVX01000022.1"/>
</dbReference>
<sequence length="139" mass="15645">MTDLITRLSKLDAPDREVDAELEAVSLGGRVYLNDPEGKEVIIERPIDGFWIRGIYPYRKIARYTGSTDAAIALAERVLPGWKRQLLEDFNGKWIARVCSPRRELFSTDYLRETELGGSSNPAIALCIALLRAKEANHV</sequence>
<organism evidence="1 2">
    <name type="scientific">Brucella tritici</name>
    <dbReference type="NCBI Taxonomy" id="94626"/>
    <lineage>
        <taxon>Bacteria</taxon>
        <taxon>Pseudomonadati</taxon>
        <taxon>Pseudomonadota</taxon>
        <taxon>Alphaproteobacteria</taxon>
        <taxon>Hyphomicrobiales</taxon>
        <taxon>Brucellaceae</taxon>
        <taxon>Brucella/Ochrobactrum group</taxon>
        <taxon>Brucella</taxon>
    </lineage>
</organism>
<protein>
    <recommendedName>
        <fullName evidence="3">Phage ABA sandwich domain-containing protein</fullName>
    </recommendedName>
</protein>
<name>A0A6L3YCS2_9HYPH</name>